<accession>A0A9W9MYJ4</accession>
<reference evidence="1" key="1">
    <citation type="submission" date="2022-11" db="EMBL/GenBank/DDBJ databases">
        <authorList>
            <person name="Petersen C."/>
        </authorList>
    </citation>
    <scope>NUCLEOTIDE SEQUENCE</scope>
    <source>
        <strain evidence="1">IBT 20477</strain>
    </source>
</reference>
<gene>
    <name evidence="1" type="ORF">N7449_004049</name>
</gene>
<comment type="caution">
    <text evidence="1">The sequence shown here is derived from an EMBL/GenBank/DDBJ whole genome shotgun (WGS) entry which is preliminary data.</text>
</comment>
<evidence type="ECO:0000313" key="2">
    <source>
        <dbReference type="Proteomes" id="UP001150942"/>
    </source>
</evidence>
<dbReference type="EMBL" id="JAPQKQ010000002">
    <property type="protein sequence ID" value="KAJ5209670.1"/>
    <property type="molecule type" value="Genomic_DNA"/>
</dbReference>
<evidence type="ECO:0000313" key="1">
    <source>
        <dbReference type="EMBL" id="KAJ5209670.1"/>
    </source>
</evidence>
<dbReference type="AlphaFoldDB" id="A0A9W9MYJ4"/>
<reference evidence="1" key="2">
    <citation type="journal article" date="2023" name="IMA Fungus">
        <title>Comparative genomic study of the Penicillium genus elucidates a diverse pangenome and 15 lateral gene transfer events.</title>
        <authorList>
            <person name="Petersen C."/>
            <person name="Sorensen T."/>
            <person name="Nielsen M.R."/>
            <person name="Sondergaard T.E."/>
            <person name="Sorensen J.L."/>
            <person name="Fitzpatrick D.A."/>
            <person name="Frisvad J.C."/>
            <person name="Nielsen K.L."/>
        </authorList>
    </citation>
    <scope>NUCLEOTIDE SEQUENCE</scope>
    <source>
        <strain evidence="1">IBT 20477</strain>
    </source>
</reference>
<proteinExistence type="predicted"/>
<name>A0A9W9MYJ4_9EURO</name>
<organism evidence="1 2">
    <name type="scientific">Penicillium cf. viridicatum</name>
    <dbReference type="NCBI Taxonomy" id="2972119"/>
    <lineage>
        <taxon>Eukaryota</taxon>
        <taxon>Fungi</taxon>
        <taxon>Dikarya</taxon>
        <taxon>Ascomycota</taxon>
        <taxon>Pezizomycotina</taxon>
        <taxon>Eurotiomycetes</taxon>
        <taxon>Eurotiomycetidae</taxon>
        <taxon>Eurotiales</taxon>
        <taxon>Aspergillaceae</taxon>
        <taxon>Penicillium</taxon>
    </lineage>
</organism>
<keyword evidence="2" id="KW-1185">Reference proteome</keyword>
<dbReference type="Proteomes" id="UP001150942">
    <property type="component" value="Unassembled WGS sequence"/>
</dbReference>
<protein>
    <submittedName>
        <fullName evidence="1">Uncharacterized protein</fullName>
    </submittedName>
</protein>
<sequence>MRIGAAVPGQFPPRLAHNLDEVEDFGKLPRWIGGATSVEDGGVDGVAELCLCGEMPVRGKRYR</sequence>
<dbReference type="OrthoDB" id="10300619at2759"/>